<dbReference type="KEGG" id="glz:GLAREA_10446"/>
<evidence type="ECO:0000313" key="2">
    <source>
        <dbReference type="Proteomes" id="UP000016922"/>
    </source>
</evidence>
<dbReference type="OMA" id="CMETSTH"/>
<dbReference type="OrthoDB" id="3461897at2759"/>
<organism evidence="1 2">
    <name type="scientific">Glarea lozoyensis (strain ATCC 20868 / MF5171)</name>
    <dbReference type="NCBI Taxonomy" id="1116229"/>
    <lineage>
        <taxon>Eukaryota</taxon>
        <taxon>Fungi</taxon>
        <taxon>Dikarya</taxon>
        <taxon>Ascomycota</taxon>
        <taxon>Pezizomycotina</taxon>
        <taxon>Leotiomycetes</taxon>
        <taxon>Helotiales</taxon>
        <taxon>Helotiaceae</taxon>
        <taxon>Glarea</taxon>
    </lineage>
</organism>
<keyword evidence="2" id="KW-1185">Reference proteome</keyword>
<proteinExistence type="predicted"/>
<reference evidence="1 2" key="1">
    <citation type="journal article" date="2013" name="BMC Genomics">
        <title>Genomics-driven discovery of the pneumocandin biosynthetic gene cluster in the fungus Glarea lozoyensis.</title>
        <authorList>
            <person name="Chen L."/>
            <person name="Yue Q."/>
            <person name="Zhang X."/>
            <person name="Xiang M."/>
            <person name="Wang C."/>
            <person name="Li S."/>
            <person name="Che Y."/>
            <person name="Ortiz-Lopez F.J."/>
            <person name="Bills G.F."/>
            <person name="Liu X."/>
            <person name="An Z."/>
        </authorList>
    </citation>
    <scope>NUCLEOTIDE SEQUENCE [LARGE SCALE GENOMIC DNA]</scope>
    <source>
        <strain evidence="2">ATCC 20868 / MF5171</strain>
    </source>
</reference>
<evidence type="ECO:0000313" key="1">
    <source>
        <dbReference type="EMBL" id="EPE34752.1"/>
    </source>
</evidence>
<name>S3D8D9_GLAL2</name>
<dbReference type="HOGENOM" id="CLU_321323_0_0_1"/>
<protein>
    <submittedName>
        <fullName evidence="1">Uncharacterized protein</fullName>
    </submittedName>
</protein>
<dbReference type="eggNOG" id="ENOG502SH42">
    <property type="taxonomic scope" value="Eukaryota"/>
</dbReference>
<dbReference type="EMBL" id="KE145356">
    <property type="protein sequence ID" value="EPE34752.1"/>
    <property type="molecule type" value="Genomic_DNA"/>
</dbReference>
<gene>
    <name evidence="1" type="ORF">GLAREA_10446</name>
</gene>
<sequence>MSIKDIDDVFEGLSHDDLLYRGWTEVPITQEIRARYGSKSDIISLAESLQDLYWKGAEQELANAILAFDEIQSVHPEETEEEKRETEEGTGLMLDAEKDKIINEWLKNWNPLGNKTPPDVSAWTIKHAVASYLNEPLPKRRASSLLQACGFLDIDYCPEYKPPSLRSWGQRPHVEERSAGAINIRLFVAVQCSQCRHCIRSLVYYKCVKGCKDHSVLRNRFKLDRYREPSPGDDDEDCLNMSYTMFEKLYTTHSRDHLRDVRQFQLAKDPNRDKFSQELDAWEDIITGKSLLALGSATWEHFAENLHKSSSILPATRTMFPAGDTHTVLMFGPILIENGVTRKPGGAFISLRNLPSLSNKNPEEVQDFLAEESEFGVTIKDGELPKEELFGTCYSVAPNKTVYQAHLSRRRRSWLSFRKQVLGSMYTGYTPEFDEIDSTLLDEFLEIAKQWASVNSTDNSQTQNSTALKSCAKRMTDLLKTAYQHDVLMNLTIISDRLLKRVKLRYSRINNNCQQFCKSLLINGDSFDSQFEHLYPPQPSFIDQTVRNRCLRYLMSFAGTVADPVPFGGKTNIMATAVKVFNWFPHTDGADIIDHIASLRSKPDQKGQSPDFLFSHNGGDDSYLHDELLLKTQSATCLFNYVNNRECSLATHLLDCPYDNLSLLTMHTHRARELYTVRSDNPDEYRYDFFLSTKGSKAWISNRLGVFLRSFLLQAYLRSFVMHFFSEIPSGIPMTEIPNLWNPQPSSWARARHDAVRTEEGLLSLDQGLENTPGNTRGHIFPLMQMLTASAPFMQSEAVFKGRWRSLKQRLKAGSPDNSTDANTPWMNCECRSCKQGRAVIHCRRAKAHATDVKAANYKFNVGHPDYTPKETLEWAFARLQGNEDREKAEDVLGRTPEYFEV</sequence>
<dbReference type="AlphaFoldDB" id="S3D8D9"/>
<dbReference type="Proteomes" id="UP000016922">
    <property type="component" value="Unassembled WGS sequence"/>
</dbReference>
<dbReference type="GeneID" id="19469493"/>
<accession>S3D8D9</accession>
<dbReference type="RefSeq" id="XP_008078687.1">
    <property type="nucleotide sequence ID" value="XM_008080496.1"/>
</dbReference>